<feature type="domain" description="FecR protein" evidence="7">
    <location>
        <begin position="67"/>
        <end position="159"/>
    </location>
</feature>
<dbReference type="InterPro" id="IPR019734">
    <property type="entry name" value="TPR_rpt"/>
</dbReference>
<feature type="signal peptide" evidence="6">
    <location>
        <begin position="1"/>
        <end position="23"/>
    </location>
</feature>
<dbReference type="InterPro" id="IPR011990">
    <property type="entry name" value="TPR-like_helical_dom_sf"/>
</dbReference>
<dbReference type="SUPFAM" id="SSF56935">
    <property type="entry name" value="Porins"/>
    <property type="match status" value="1"/>
</dbReference>
<dbReference type="Proteomes" id="UP001230207">
    <property type="component" value="Unassembled WGS sequence"/>
</dbReference>
<evidence type="ECO:0000256" key="4">
    <source>
        <dbReference type="PROSITE-ProRule" id="PRU00339"/>
    </source>
</evidence>
<dbReference type="Gene3D" id="2.60.120.1440">
    <property type="match status" value="1"/>
</dbReference>
<evidence type="ECO:0000313" key="9">
    <source>
        <dbReference type="Proteomes" id="UP001230207"/>
    </source>
</evidence>
<dbReference type="RefSeq" id="WP_307226659.1">
    <property type="nucleotide sequence ID" value="NZ_JAUSVF010000001.1"/>
</dbReference>
<evidence type="ECO:0000256" key="1">
    <source>
        <dbReference type="ARBA" id="ARBA00004442"/>
    </source>
</evidence>
<sequence>MRVCIAVVAALGSILPIAASARADVVARPSTAEGSVISRKSGEEARFIELHNWRGVDVDQALLAGDILRTNAVGRLAILFADDTQVRMGRNTTLVVKSINTSADSRLELQGGTIWARAKRGGNGIAVDTPAAAAAIRGTDWTLTVEGDHTTLSVLEGSVSLSNPQGSVTVARGEGATVSIGQAPRKYTLVNLEEREQILLYSELRGIFSGLAVSNRKPAALRAERARILALGENVRSPEDRVLLAEAALEYDGFAAAKAALASLPRPLPSPLEARAKLVEAMIAGDDLRYEQAANLFRAAMPGLSRDRRASAAYGLWFAEALANPDRQLPPPNIASYDDSPVAILAQASVIANDRGMAAAIDFLKAAEKRFPDDARLPTAIAGLAFELDRRDEVREALARALALDPDSPAALLTSARFRTAIDSDLDGALAELEHAVKVAPGADAVWNEIGIVQSDRNAIVEADDAHRRAIELNPQNAALYANYARFLMDNEQIRAAKSALDIAEKLDAKSYAVLAAKGRYLLRMGQTDEGERTLLEASSINPTYGDSLIGLAIAAYQLGNEEEAIQALDNADRYENDNPSIPLIRSGIALDQFRADEAIIQAREALKRRQARGGYYSGYDANRQVTSFLGITLDNLGLSEWGEYYADRGYDPFKGSSYLDEADSGRNTPFSGDAPLLTPQERKQPGSSTFSSQMQALMLDPMAVAGETRRNSLEGRAFFEAALTGGVMWEKDGDLGWRDDLLLQGTSYATVPMSYYLQAEMVRPESPRENDRDDLKGVNAEIGLRPTLEDNIFLFANAGHRDQGYPGPDWNPTPYDVSDTDFANIGIGWAHTISDRNVIQAFVAGNDIREHTEFDYVDFFGDLNQLKENTRQRTLTAGISHMLGIGPVTLRYGAEGSVWKGDYDYSVYTFWNGDEYVSPNFESNGRSARLYADALWEIDHSLQVQGGIYYNWAEDYDDCGCVDPRIGIAWAPIENHWLRAYYREDTSLDSSYTLSPISTVGLAPLDLPLVTTGQSKTAAVRWDAEWSERFFTAVEYQHQTLDGLSLRVPDVLYTRFGASEGRIDRLNLSANYWIGGGLGAYGSFTLIDSTNTSPGVPEDIGLPLVPEYLAQLGLTYVDPSRWTATVGQTFVGKRAGTDSGLELDPVSLTNIGVSWKSPDGHLETSLQLLNVFDTDFDVAEGVAAPGRTLLGSIRARF</sequence>
<protein>
    <submittedName>
        <fullName evidence="8">Tfp pilus assembly protein PilF</fullName>
    </submittedName>
</protein>
<dbReference type="PROSITE" id="PS50005">
    <property type="entry name" value="TPR"/>
    <property type="match status" value="1"/>
</dbReference>
<dbReference type="EMBL" id="JAUSVF010000001">
    <property type="protein sequence ID" value="MDQ0318527.1"/>
    <property type="molecule type" value="Genomic_DNA"/>
</dbReference>
<reference evidence="8 9" key="1">
    <citation type="submission" date="2023-07" db="EMBL/GenBank/DDBJ databases">
        <title>Genomic Encyclopedia of Type Strains, Phase IV (KMG-IV): sequencing the most valuable type-strain genomes for metagenomic binning, comparative biology and taxonomic classification.</title>
        <authorList>
            <person name="Goeker M."/>
        </authorList>
    </citation>
    <scope>NUCLEOTIDE SEQUENCE [LARGE SCALE GENOMIC DNA]</scope>
    <source>
        <strain evidence="8 9">DSM 1112</strain>
    </source>
</reference>
<accession>A0ABU0BKJ5</accession>
<evidence type="ECO:0000256" key="5">
    <source>
        <dbReference type="SAM" id="MobiDB-lite"/>
    </source>
</evidence>
<keyword evidence="3" id="KW-0998">Cell outer membrane</keyword>
<keyword evidence="9" id="KW-1185">Reference proteome</keyword>
<feature type="region of interest" description="Disordered" evidence="5">
    <location>
        <begin position="662"/>
        <end position="692"/>
    </location>
</feature>
<dbReference type="Gene3D" id="1.25.40.10">
    <property type="entry name" value="Tetratricopeptide repeat domain"/>
    <property type="match status" value="3"/>
</dbReference>
<evidence type="ECO:0000256" key="3">
    <source>
        <dbReference type="ARBA" id="ARBA00023237"/>
    </source>
</evidence>
<comment type="caution">
    <text evidence="8">The sequence shown here is derived from an EMBL/GenBank/DDBJ whole genome shotgun (WGS) entry which is preliminary data.</text>
</comment>
<evidence type="ECO:0000256" key="2">
    <source>
        <dbReference type="ARBA" id="ARBA00023136"/>
    </source>
</evidence>
<evidence type="ECO:0000256" key="6">
    <source>
        <dbReference type="SAM" id="SignalP"/>
    </source>
</evidence>
<proteinExistence type="predicted"/>
<dbReference type="SMART" id="SM00028">
    <property type="entry name" value="TPR"/>
    <property type="match status" value="5"/>
</dbReference>
<feature type="chain" id="PRO_5047532590" evidence="6">
    <location>
        <begin position="24"/>
        <end position="1198"/>
    </location>
</feature>
<keyword evidence="6" id="KW-0732">Signal</keyword>
<dbReference type="InterPro" id="IPR006860">
    <property type="entry name" value="FecR"/>
</dbReference>
<evidence type="ECO:0000259" key="7">
    <source>
        <dbReference type="Pfam" id="PF04773"/>
    </source>
</evidence>
<comment type="subcellular location">
    <subcellularLocation>
        <location evidence="1">Cell outer membrane</location>
    </subcellularLocation>
</comment>
<feature type="repeat" description="TPR" evidence="4">
    <location>
        <begin position="444"/>
        <end position="477"/>
    </location>
</feature>
<keyword evidence="4" id="KW-0802">TPR repeat</keyword>
<dbReference type="PANTHER" id="PTHR38731:SF3">
    <property type="entry name" value="BLL6125 PROTEIN"/>
    <property type="match status" value="1"/>
</dbReference>
<evidence type="ECO:0000313" key="8">
    <source>
        <dbReference type="EMBL" id="MDQ0318527.1"/>
    </source>
</evidence>
<organism evidence="8 9">
    <name type="scientific">Pararhizobium capsulatum DSM 1112</name>
    <dbReference type="NCBI Taxonomy" id="1121113"/>
    <lineage>
        <taxon>Bacteria</taxon>
        <taxon>Pseudomonadati</taxon>
        <taxon>Pseudomonadota</taxon>
        <taxon>Alphaproteobacteria</taxon>
        <taxon>Hyphomicrobiales</taxon>
        <taxon>Rhizobiaceae</taxon>
        <taxon>Rhizobium/Agrobacterium group</taxon>
        <taxon>Pararhizobium</taxon>
    </lineage>
</organism>
<dbReference type="InterPro" id="IPR036942">
    <property type="entry name" value="Beta-barrel_TonB_sf"/>
</dbReference>
<dbReference type="SUPFAM" id="SSF48452">
    <property type="entry name" value="TPR-like"/>
    <property type="match status" value="1"/>
</dbReference>
<name>A0ABU0BKJ5_9HYPH</name>
<dbReference type="PANTHER" id="PTHR38731">
    <property type="entry name" value="LIPL45-RELATED LIPOPROTEIN-RELATED"/>
    <property type="match status" value="1"/>
</dbReference>
<keyword evidence="2" id="KW-0472">Membrane</keyword>
<dbReference type="Pfam" id="PF04773">
    <property type="entry name" value="FecR"/>
    <property type="match status" value="1"/>
</dbReference>
<dbReference type="Gene3D" id="2.40.170.20">
    <property type="entry name" value="TonB-dependent receptor, beta-barrel domain"/>
    <property type="match status" value="1"/>
</dbReference>
<gene>
    <name evidence="8" type="ORF">QO002_000665</name>
</gene>
<dbReference type="Pfam" id="PF14559">
    <property type="entry name" value="TPR_19"/>
    <property type="match status" value="1"/>
</dbReference>